<protein>
    <submittedName>
        <fullName evidence="1">Uncharacterized protein</fullName>
    </submittedName>
</protein>
<evidence type="ECO:0000313" key="1">
    <source>
        <dbReference type="EMBL" id="OGZ05107.1"/>
    </source>
</evidence>
<comment type="caution">
    <text evidence="1">The sequence shown here is derived from an EMBL/GenBank/DDBJ whole genome shotgun (WGS) entry which is preliminary data.</text>
</comment>
<dbReference type="AlphaFoldDB" id="A0A1G2CV24"/>
<organism evidence="1 2">
    <name type="scientific">Candidatus Lloydbacteria bacterium RIFCSPHIGHO2_01_FULL_49_22</name>
    <dbReference type="NCBI Taxonomy" id="1798658"/>
    <lineage>
        <taxon>Bacteria</taxon>
        <taxon>Candidatus Lloydiibacteriota</taxon>
    </lineage>
</organism>
<name>A0A1G2CV24_9BACT</name>
<gene>
    <name evidence="1" type="ORF">A2845_02175</name>
</gene>
<accession>A0A1G2CV24</accession>
<sequence>MFKEFLMKKLIASKLGNMPKEQQEKIIGLVTKNPKLFEEIALKIKKKTDAGANQMMATTTVMKEYAPQIQKLMAGSD</sequence>
<reference evidence="1 2" key="1">
    <citation type="journal article" date="2016" name="Nat. Commun.">
        <title>Thousands of microbial genomes shed light on interconnected biogeochemical processes in an aquifer system.</title>
        <authorList>
            <person name="Anantharaman K."/>
            <person name="Brown C.T."/>
            <person name="Hug L.A."/>
            <person name="Sharon I."/>
            <person name="Castelle C.J."/>
            <person name="Probst A.J."/>
            <person name="Thomas B.C."/>
            <person name="Singh A."/>
            <person name="Wilkins M.J."/>
            <person name="Karaoz U."/>
            <person name="Brodie E.L."/>
            <person name="Williams K.H."/>
            <person name="Hubbard S.S."/>
            <person name="Banfield J.F."/>
        </authorList>
    </citation>
    <scope>NUCLEOTIDE SEQUENCE [LARGE SCALE GENOMIC DNA]</scope>
</reference>
<proteinExistence type="predicted"/>
<dbReference type="Proteomes" id="UP000177122">
    <property type="component" value="Unassembled WGS sequence"/>
</dbReference>
<dbReference type="EMBL" id="MHLI01000015">
    <property type="protein sequence ID" value="OGZ05107.1"/>
    <property type="molecule type" value="Genomic_DNA"/>
</dbReference>
<evidence type="ECO:0000313" key="2">
    <source>
        <dbReference type="Proteomes" id="UP000177122"/>
    </source>
</evidence>